<dbReference type="Proteomes" id="UP001168096">
    <property type="component" value="Unassembled WGS sequence"/>
</dbReference>
<name>A0ACC7MHU3_9BURK</name>
<reference evidence="1" key="1">
    <citation type="submission" date="2024-11" db="EMBL/GenBank/DDBJ databases">
        <title>Description of Massilia orientalis sp. nov., isolated from rhizosphere soil of Ageratina adenophora.</title>
        <authorList>
            <person name="Wang Y."/>
        </authorList>
    </citation>
    <scope>NUCLEOTIDE SEQUENCE</scope>
    <source>
        <strain evidence="1">YIM B02787</strain>
    </source>
</reference>
<comment type="caution">
    <text evidence="1">The sequence shown here is derived from an EMBL/GenBank/DDBJ whole genome shotgun (WGS) entry which is preliminary data.</text>
</comment>
<proteinExistence type="predicted"/>
<dbReference type="EMBL" id="JASNRB020000026">
    <property type="protein sequence ID" value="MFJ1471713.1"/>
    <property type="molecule type" value="Genomic_DNA"/>
</dbReference>
<accession>A0ACC7MHU3</accession>
<keyword evidence="2" id="KW-1185">Reference proteome</keyword>
<gene>
    <name evidence="1" type="ORF">QPK29_028675</name>
</gene>
<organism evidence="1 2">
    <name type="scientific">Massilia orientalis</name>
    <dbReference type="NCBI Taxonomy" id="3050128"/>
    <lineage>
        <taxon>Bacteria</taxon>
        <taxon>Pseudomonadati</taxon>
        <taxon>Pseudomonadota</taxon>
        <taxon>Betaproteobacteria</taxon>
        <taxon>Burkholderiales</taxon>
        <taxon>Oxalobacteraceae</taxon>
        <taxon>Telluria group</taxon>
        <taxon>Massilia</taxon>
    </lineage>
</organism>
<evidence type="ECO:0000313" key="2">
    <source>
        <dbReference type="Proteomes" id="UP001168096"/>
    </source>
</evidence>
<evidence type="ECO:0000313" key="1">
    <source>
        <dbReference type="EMBL" id="MFJ1471713.1"/>
    </source>
</evidence>
<sequence>MKLRKQPLLAGALLLVAQASTAQTPPQDVDARAASIVSQMSRDEQLSLLMGMFPTLQRKTLPADGQKGAGYIAGVERVGLPSLREADAGLGVASPMHIRPGEEATALPSGLSTAASWDPQLAFQGGAMIGSEARAKGFNILLAGGVNLVRDGRNGRNFEYAGEDPLLSGVMVGHAIAGVQSNRILSTVKHFAVNDQETGRNVLNSKIGEAAMRESDLLAFEIAIETGQPAAVMCAYNRVNDVYACENDFLLNRVLKGDWKYPGWVQSDWGAVHSTSAAALAGLDHQSGYVLDRKPFFGALLKTAVENGEVSPERIRDMSYRIVRSLVATGLLDHPAVPGQAIDYAANAATSERAATAGIVLLKNDGNVLPVTAQVKRIAVIGAHADVGVLSGGGSSQVYPVGGPALELKPTGMSAAFSRITYLPSSPLKALSQRFPKATIVFDSGDDIDAAVKRAKDADLVLVFADQWSTESEDVPNLSLPGKQDALIDAVATANRRTVVILETGGPVLMPWKDKAAGILEAWYPGSAGGKAIVNVLAGDADASGRLPLTFPQSETQLPRPTVPGMAAKTNAKGEVTYGLLSGLKEFDVDYDIEGSDVGYRWFQRTQAKPLFPFGFGLSYTTFKYEKPTLQGDDGLTVSLKVKNTGRRTGTDVPQVYAVVPGRDGKLVSRLAGWGRVTLKPGESQVVKVKLEPRILANFDSAAQKWTIAGGTYKLAIARSASDPVLTVDLRLKPREMTP</sequence>
<protein>
    <submittedName>
        <fullName evidence="1">Beta-glucosidase</fullName>
    </submittedName>
</protein>